<reference evidence="1 2" key="1">
    <citation type="submission" date="2014-04" db="EMBL/GenBank/DDBJ databases">
        <authorList>
            <consortium name="DOE Joint Genome Institute"/>
            <person name="Kuo A."/>
            <person name="Kohler A."/>
            <person name="Costa M.D."/>
            <person name="Nagy L.G."/>
            <person name="Floudas D."/>
            <person name="Copeland A."/>
            <person name="Barry K.W."/>
            <person name="Cichocki N."/>
            <person name="Veneault-Fourrey C."/>
            <person name="LaButti K."/>
            <person name="Lindquist E.A."/>
            <person name="Lipzen A."/>
            <person name="Lundell T."/>
            <person name="Morin E."/>
            <person name="Murat C."/>
            <person name="Sun H."/>
            <person name="Tunlid A."/>
            <person name="Henrissat B."/>
            <person name="Grigoriev I.V."/>
            <person name="Hibbett D.S."/>
            <person name="Martin F."/>
            <person name="Nordberg H.P."/>
            <person name="Cantor M.N."/>
            <person name="Hua S.X."/>
        </authorList>
    </citation>
    <scope>NUCLEOTIDE SEQUENCE [LARGE SCALE GENOMIC DNA]</scope>
    <source>
        <strain evidence="1 2">441</strain>
    </source>
</reference>
<keyword evidence="2" id="KW-1185">Reference proteome</keyword>
<dbReference type="HOGENOM" id="CLU_189340_0_0_1"/>
<dbReference type="AlphaFoldDB" id="A0A0C9YLY2"/>
<name>A0A0C9YLY2_9AGAM</name>
<dbReference type="EMBL" id="KN833821">
    <property type="protein sequence ID" value="KIK17751.1"/>
    <property type="molecule type" value="Genomic_DNA"/>
</dbReference>
<gene>
    <name evidence="1" type="ORF">PISMIDRAFT_684996</name>
</gene>
<evidence type="ECO:0000313" key="1">
    <source>
        <dbReference type="EMBL" id="KIK17751.1"/>
    </source>
</evidence>
<dbReference type="Proteomes" id="UP000054018">
    <property type="component" value="Unassembled WGS sequence"/>
</dbReference>
<accession>A0A0C9YLY2</accession>
<reference evidence="2" key="2">
    <citation type="submission" date="2015-01" db="EMBL/GenBank/DDBJ databases">
        <title>Evolutionary Origins and Diversification of the Mycorrhizal Mutualists.</title>
        <authorList>
            <consortium name="DOE Joint Genome Institute"/>
            <consortium name="Mycorrhizal Genomics Consortium"/>
            <person name="Kohler A."/>
            <person name="Kuo A."/>
            <person name="Nagy L.G."/>
            <person name="Floudas D."/>
            <person name="Copeland A."/>
            <person name="Barry K.W."/>
            <person name="Cichocki N."/>
            <person name="Veneault-Fourrey C."/>
            <person name="LaButti K."/>
            <person name="Lindquist E.A."/>
            <person name="Lipzen A."/>
            <person name="Lundell T."/>
            <person name="Morin E."/>
            <person name="Murat C."/>
            <person name="Riley R."/>
            <person name="Ohm R."/>
            <person name="Sun H."/>
            <person name="Tunlid A."/>
            <person name="Henrissat B."/>
            <person name="Grigoriev I.V."/>
            <person name="Hibbett D.S."/>
            <person name="Martin F."/>
        </authorList>
    </citation>
    <scope>NUCLEOTIDE SEQUENCE [LARGE SCALE GENOMIC DNA]</scope>
    <source>
        <strain evidence="2">441</strain>
    </source>
</reference>
<sequence length="70" mass="7604">MSGELADQFVSPITSLQDGEPYVGIPGILDSSVPLILIPRDPGVQPPEVCLALEIMPQWLMSHEHIPCPQ</sequence>
<organism evidence="1 2">
    <name type="scientific">Pisolithus microcarpus 441</name>
    <dbReference type="NCBI Taxonomy" id="765257"/>
    <lineage>
        <taxon>Eukaryota</taxon>
        <taxon>Fungi</taxon>
        <taxon>Dikarya</taxon>
        <taxon>Basidiomycota</taxon>
        <taxon>Agaricomycotina</taxon>
        <taxon>Agaricomycetes</taxon>
        <taxon>Agaricomycetidae</taxon>
        <taxon>Boletales</taxon>
        <taxon>Sclerodermatineae</taxon>
        <taxon>Pisolithaceae</taxon>
        <taxon>Pisolithus</taxon>
    </lineage>
</organism>
<protein>
    <submittedName>
        <fullName evidence="1">Uncharacterized protein</fullName>
    </submittedName>
</protein>
<evidence type="ECO:0000313" key="2">
    <source>
        <dbReference type="Proteomes" id="UP000054018"/>
    </source>
</evidence>
<proteinExistence type="predicted"/>
<dbReference type="OrthoDB" id="2604722at2759"/>